<dbReference type="Gene3D" id="2.70.40.10">
    <property type="match status" value="1"/>
</dbReference>
<dbReference type="UniPathway" id="UPA00610">
    <property type="reaction ID" value="UER00666"/>
</dbReference>
<gene>
    <name evidence="5" type="primary">dut</name>
    <name evidence="7" type="ORF">EDM02_05455</name>
</gene>
<dbReference type="InterPro" id="IPR033704">
    <property type="entry name" value="dUTPase_trimeric"/>
</dbReference>
<dbReference type="PANTHER" id="PTHR11241">
    <property type="entry name" value="DEOXYURIDINE 5'-TRIPHOSPHATE NUCLEOTIDOHYDROLASE"/>
    <property type="match status" value="1"/>
</dbReference>
<dbReference type="Proteomes" id="UP000270927">
    <property type="component" value="Unassembled WGS sequence"/>
</dbReference>
<organism evidence="7 8">
    <name type="scientific">Candidatus Cardinium hertigii</name>
    <dbReference type="NCBI Taxonomy" id="247481"/>
    <lineage>
        <taxon>Bacteria</taxon>
        <taxon>Pseudomonadati</taxon>
        <taxon>Bacteroidota</taxon>
        <taxon>Cytophagia</taxon>
        <taxon>Cytophagales</taxon>
        <taxon>Amoebophilaceae</taxon>
        <taxon>Candidatus Cardinium</taxon>
    </lineage>
</organism>
<dbReference type="InterPro" id="IPR029054">
    <property type="entry name" value="dUTPase-like"/>
</dbReference>
<feature type="binding site" evidence="5">
    <location>
        <begin position="80"/>
        <end position="82"/>
    </location>
    <ligand>
        <name>substrate</name>
    </ligand>
</feature>
<evidence type="ECO:0000256" key="5">
    <source>
        <dbReference type="HAMAP-Rule" id="MF_00116"/>
    </source>
</evidence>
<comment type="function">
    <text evidence="5">This enzyme is involved in nucleotide metabolism: it produces dUMP, the immediate precursor of thymidine nucleotides and it decreases the intracellular concentration of dUTP so that uracil cannot be incorporated into DNA.</text>
</comment>
<proteinExistence type="inferred from homology"/>
<comment type="caution">
    <text evidence="7">The sequence shown here is derived from an EMBL/GenBank/DDBJ whole genome shotgun (WGS) entry which is preliminary data.</text>
</comment>
<evidence type="ECO:0000256" key="3">
    <source>
        <dbReference type="ARBA" id="ARBA00023080"/>
    </source>
</evidence>
<dbReference type="NCBIfam" id="TIGR00576">
    <property type="entry name" value="dut"/>
    <property type="match status" value="1"/>
</dbReference>
<dbReference type="PANTHER" id="PTHR11241:SF0">
    <property type="entry name" value="DEOXYURIDINE 5'-TRIPHOSPHATE NUCLEOTIDOHYDROLASE"/>
    <property type="match status" value="1"/>
</dbReference>
<name>A0A3N2QBH0_9BACT</name>
<dbReference type="GO" id="GO:0000287">
    <property type="term" value="F:magnesium ion binding"/>
    <property type="evidence" value="ECO:0007669"/>
    <property type="project" value="UniProtKB-UniRule"/>
</dbReference>
<dbReference type="InterPro" id="IPR036157">
    <property type="entry name" value="dUTPase-like_sf"/>
</dbReference>
<dbReference type="CDD" id="cd07557">
    <property type="entry name" value="trimeric_dUTPase"/>
    <property type="match status" value="1"/>
</dbReference>
<dbReference type="GO" id="GO:0046081">
    <property type="term" value="P:dUTP catabolic process"/>
    <property type="evidence" value="ECO:0007669"/>
    <property type="project" value="InterPro"/>
</dbReference>
<comment type="pathway">
    <text evidence="5">Pyrimidine metabolism; dUMP biosynthesis; dUMP from dCTP (dUTP route): step 2/2.</text>
</comment>
<evidence type="ECO:0000259" key="6">
    <source>
        <dbReference type="Pfam" id="PF00692"/>
    </source>
</evidence>
<keyword evidence="2 5" id="KW-0378">Hydrolase</keyword>
<evidence type="ECO:0000256" key="4">
    <source>
        <dbReference type="ARBA" id="ARBA00047686"/>
    </source>
</evidence>
<keyword evidence="3 5" id="KW-0546">Nucleotide metabolism</keyword>
<comment type="cofactor">
    <cofactor evidence="5">
        <name>Mg(2+)</name>
        <dbReference type="ChEBI" id="CHEBI:18420"/>
    </cofactor>
</comment>
<feature type="binding site" evidence="5">
    <location>
        <begin position="63"/>
        <end position="65"/>
    </location>
    <ligand>
        <name>substrate</name>
    </ligand>
</feature>
<dbReference type="InterPro" id="IPR008181">
    <property type="entry name" value="dUTPase"/>
</dbReference>
<evidence type="ECO:0000256" key="1">
    <source>
        <dbReference type="ARBA" id="ARBA00006581"/>
    </source>
</evidence>
<comment type="catalytic activity">
    <reaction evidence="4 5">
        <text>dUTP + H2O = dUMP + diphosphate + H(+)</text>
        <dbReference type="Rhea" id="RHEA:10248"/>
        <dbReference type="ChEBI" id="CHEBI:15377"/>
        <dbReference type="ChEBI" id="CHEBI:15378"/>
        <dbReference type="ChEBI" id="CHEBI:33019"/>
        <dbReference type="ChEBI" id="CHEBI:61555"/>
        <dbReference type="ChEBI" id="CHEBI:246422"/>
        <dbReference type="EC" id="3.6.1.23"/>
    </reaction>
</comment>
<dbReference type="SUPFAM" id="SSF51283">
    <property type="entry name" value="dUTPase-like"/>
    <property type="match status" value="1"/>
</dbReference>
<dbReference type="NCBIfam" id="NF001862">
    <property type="entry name" value="PRK00601.1"/>
    <property type="match status" value="1"/>
</dbReference>
<dbReference type="Pfam" id="PF00692">
    <property type="entry name" value="dUTPase"/>
    <property type="match status" value="1"/>
</dbReference>
<dbReference type="GO" id="GO:0006226">
    <property type="term" value="P:dUMP biosynthetic process"/>
    <property type="evidence" value="ECO:0007669"/>
    <property type="project" value="UniProtKB-UniRule"/>
</dbReference>
<dbReference type="GO" id="GO:0004170">
    <property type="term" value="F:dUTP diphosphatase activity"/>
    <property type="evidence" value="ECO:0007669"/>
    <property type="project" value="UniProtKB-UniRule"/>
</dbReference>
<dbReference type="OrthoDB" id="9809956at2"/>
<evidence type="ECO:0000313" key="7">
    <source>
        <dbReference type="EMBL" id="ROT46989.1"/>
    </source>
</evidence>
<dbReference type="EC" id="3.6.1.23" evidence="5"/>
<keyword evidence="5" id="KW-0460">Magnesium</keyword>
<dbReference type="AlphaFoldDB" id="A0A3N2QBH0"/>
<keyword evidence="8" id="KW-1185">Reference proteome</keyword>
<protein>
    <recommendedName>
        <fullName evidence="5">Deoxyuridine 5'-triphosphate nucleotidohydrolase</fullName>
        <shortName evidence="5">dUTPase</shortName>
        <ecNumber evidence="5">3.6.1.23</ecNumber>
    </recommendedName>
    <alternativeName>
        <fullName evidence="5">dUTP pyrophosphatase</fullName>
    </alternativeName>
</protein>
<evidence type="ECO:0000256" key="2">
    <source>
        <dbReference type="ARBA" id="ARBA00022801"/>
    </source>
</evidence>
<accession>A0A3N2QBH0</accession>
<evidence type="ECO:0000313" key="8">
    <source>
        <dbReference type="Proteomes" id="UP000270927"/>
    </source>
</evidence>
<sequence>MQIPIINRSHHPLPTHATVGASGMDLRAFTDEPIVLDPWHRVLIDTGLSIALPKGYEAQVRSRSGLALKFGVAVLNSPGTIDADYRGEIKILLINLSFQPFMVQDGARIAQLIIAKYEPISWQVVSVLDETARGEAGHGSTGQI</sequence>
<comment type="caution">
    <text evidence="5">Lacks conserved residue(s) required for the propagation of feature annotation.</text>
</comment>
<dbReference type="EMBL" id="RARA01000027">
    <property type="protein sequence ID" value="ROT46989.1"/>
    <property type="molecule type" value="Genomic_DNA"/>
</dbReference>
<feature type="binding site" evidence="5">
    <location>
        <position position="76"/>
    </location>
    <ligand>
        <name>substrate</name>
    </ligand>
</feature>
<dbReference type="HAMAP" id="MF_00116">
    <property type="entry name" value="dUTPase_bact"/>
    <property type="match status" value="1"/>
</dbReference>
<dbReference type="RefSeq" id="WP_123663666.1">
    <property type="nucleotide sequence ID" value="NZ_RARA01000027.1"/>
</dbReference>
<comment type="similarity">
    <text evidence="1 5">Belongs to the dUTPase family.</text>
</comment>
<reference evidence="7 8" key="1">
    <citation type="submission" date="2018-09" db="EMBL/GenBank/DDBJ databases">
        <title>Comparative Genomics of Wolbachia-Cardinium Dual Endosymbiosis in a Plant-Parasitic Nematode.</title>
        <authorList>
            <person name="Brown A.M.V."/>
            <person name="Wasala S.K."/>
            <person name="Howe D.K."/>
            <person name="Peetz A.B."/>
            <person name="Zasada I.A."/>
            <person name="Denver D.R."/>
        </authorList>
    </citation>
    <scope>NUCLEOTIDE SEQUENCE [LARGE SCALE GENOMIC DNA]</scope>
    <source>
        <strain evidence="7 8">Pp_1</strain>
    </source>
</reference>
<feature type="domain" description="dUTPase-like" evidence="6">
    <location>
        <begin position="12"/>
        <end position="142"/>
    </location>
</feature>
<keyword evidence="5" id="KW-0479">Metal-binding</keyword>